<dbReference type="EMBL" id="CP001854">
    <property type="protein sequence ID" value="ADB49015.1"/>
    <property type="molecule type" value="Genomic_DNA"/>
</dbReference>
<name>D3F8E5_CONWI</name>
<protein>
    <submittedName>
        <fullName evidence="1">Uncharacterized protein</fullName>
    </submittedName>
</protein>
<evidence type="ECO:0000313" key="2">
    <source>
        <dbReference type="Proteomes" id="UP000008229"/>
    </source>
</evidence>
<keyword evidence="2" id="KW-1185">Reference proteome</keyword>
<dbReference type="RefSeq" id="WP_012932068.1">
    <property type="nucleotide sequence ID" value="NC_013739.1"/>
</dbReference>
<reference evidence="1 2" key="1">
    <citation type="journal article" date="2010" name="Stand. Genomic Sci.">
        <title>Complete genome sequence of Conexibacter woesei type strain (ID131577).</title>
        <authorList>
            <person name="Pukall R."/>
            <person name="Lapidus A."/>
            <person name="Glavina Del Rio T."/>
            <person name="Copeland A."/>
            <person name="Tice H."/>
            <person name="Cheng J.-F."/>
            <person name="Lucas S."/>
            <person name="Chen F."/>
            <person name="Nolan M."/>
            <person name="Bruce D."/>
            <person name="Goodwin L."/>
            <person name="Pitluck S."/>
            <person name="Mavromatis K."/>
            <person name="Ivanova N."/>
            <person name="Ovchinnikova G."/>
            <person name="Pati A."/>
            <person name="Chen A."/>
            <person name="Palaniappan K."/>
            <person name="Land M."/>
            <person name="Hauser L."/>
            <person name="Chang Y.-J."/>
            <person name="Jeffries C.D."/>
            <person name="Chain P."/>
            <person name="Meincke L."/>
            <person name="Sims D."/>
            <person name="Brettin T."/>
            <person name="Detter J.C."/>
            <person name="Rohde M."/>
            <person name="Goeker M."/>
            <person name="Bristow J."/>
            <person name="Eisen J.A."/>
            <person name="Markowitz V."/>
            <person name="Kyrpides N.C."/>
            <person name="Klenk H.-P."/>
            <person name="Hugenholtz P."/>
        </authorList>
    </citation>
    <scope>NUCLEOTIDE SEQUENCE [LARGE SCALE GENOMIC DNA]</scope>
    <source>
        <strain evidence="2">DSM 14684 / CIP 108061 / JCM 11494 / NBRC 100937 / ID131577</strain>
    </source>
</reference>
<organism evidence="1 2">
    <name type="scientific">Conexibacter woesei (strain DSM 14684 / CCUG 47730 / CIP 108061 / JCM 11494 / NBRC 100937 / ID131577)</name>
    <dbReference type="NCBI Taxonomy" id="469383"/>
    <lineage>
        <taxon>Bacteria</taxon>
        <taxon>Bacillati</taxon>
        <taxon>Actinomycetota</taxon>
        <taxon>Thermoleophilia</taxon>
        <taxon>Solirubrobacterales</taxon>
        <taxon>Conexibacteraceae</taxon>
        <taxon>Conexibacter</taxon>
    </lineage>
</organism>
<evidence type="ECO:0000313" key="1">
    <source>
        <dbReference type="EMBL" id="ADB49015.1"/>
    </source>
</evidence>
<accession>D3F8E5</accession>
<dbReference type="Proteomes" id="UP000008229">
    <property type="component" value="Chromosome"/>
</dbReference>
<gene>
    <name evidence="1" type="ordered locus">Cwoe_0580</name>
</gene>
<dbReference type="OrthoDB" id="4244404at2"/>
<dbReference type="KEGG" id="cwo:Cwoe_0580"/>
<reference evidence="2" key="2">
    <citation type="submission" date="2010-01" db="EMBL/GenBank/DDBJ databases">
        <title>The complete genome of Conexibacter woesei DSM 14684.</title>
        <authorList>
            <consortium name="US DOE Joint Genome Institute (JGI-PGF)"/>
            <person name="Lucas S."/>
            <person name="Copeland A."/>
            <person name="Lapidus A."/>
            <person name="Glavina del Rio T."/>
            <person name="Dalin E."/>
            <person name="Tice H."/>
            <person name="Bruce D."/>
            <person name="Goodwin L."/>
            <person name="Pitluck S."/>
            <person name="Kyrpides N."/>
            <person name="Mavromatis K."/>
            <person name="Ivanova N."/>
            <person name="Mikhailova N."/>
            <person name="Chertkov O."/>
            <person name="Brettin T."/>
            <person name="Detter J.C."/>
            <person name="Han C."/>
            <person name="Larimer F."/>
            <person name="Land M."/>
            <person name="Hauser L."/>
            <person name="Markowitz V."/>
            <person name="Cheng J.-F."/>
            <person name="Hugenholtz P."/>
            <person name="Woyke T."/>
            <person name="Wu D."/>
            <person name="Pukall R."/>
            <person name="Steenblock K."/>
            <person name="Schneider S."/>
            <person name="Klenk H.-P."/>
            <person name="Eisen J.A."/>
        </authorList>
    </citation>
    <scope>NUCLEOTIDE SEQUENCE [LARGE SCALE GENOMIC DNA]</scope>
    <source>
        <strain evidence="2">DSM 14684 / CIP 108061 / JCM 11494 / NBRC 100937 / ID131577</strain>
    </source>
</reference>
<dbReference type="HOGENOM" id="CLU_2567980_0_0_11"/>
<sequence>MDCLYCSYIDIEATAVGLCRCGAGLCRQHLTERGASRRQTTTIGVVSRTVRFGLDERRLLCPACAAATAHHDGVSASSSRV</sequence>
<proteinExistence type="predicted"/>
<dbReference type="AlphaFoldDB" id="D3F8E5"/>